<dbReference type="HOGENOM" id="CLU_3375971_0_0_6"/>
<gene>
    <name evidence="1" type="ordered locus">swp_3087</name>
</gene>
<proteinExistence type="predicted"/>
<accession>B8CPT9</accession>
<dbReference type="AlphaFoldDB" id="B8CPT9"/>
<evidence type="ECO:0000313" key="2">
    <source>
        <dbReference type="Proteomes" id="UP000000753"/>
    </source>
</evidence>
<dbReference type="Proteomes" id="UP000000753">
    <property type="component" value="Chromosome"/>
</dbReference>
<organism evidence="1 2">
    <name type="scientific">Shewanella piezotolerans (strain WP3 / JCM 13877)</name>
    <dbReference type="NCBI Taxonomy" id="225849"/>
    <lineage>
        <taxon>Bacteria</taxon>
        <taxon>Pseudomonadati</taxon>
        <taxon>Pseudomonadota</taxon>
        <taxon>Gammaproteobacteria</taxon>
        <taxon>Alteromonadales</taxon>
        <taxon>Shewanellaceae</taxon>
        <taxon>Shewanella</taxon>
    </lineage>
</organism>
<dbReference type="EMBL" id="CP000472">
    <property type="protein sequence ID" value="ACJ29802.1"/>
    <property type="molecule type" value="Genomic_DNA"/>
</dbReference>
<name>B8CPT9_SHEPW</name>
<reference evidence="1 2" key="1">
    <citation type="journal article" date="2008" name="PLoS ONE">
        <title>Environmental adaptation: genomic analysis of the piezotolerant and psychrotolerant deep-sea iron reducing bacterium Shewanella piezotolerans WP3.</title>
        <authorList>
            <person name="Wang F."/>
            <person name="Wang J."/>
            <person name="Jian H."/>
            <person name="Zhang B."/>
            <person name="Li S."/>
            <person name="Wang F."/>
            <person name="Zeng X."/>
            <person name="Gao L."/>
            <person name="Bartlett D.H."/>
            <person name="Yu J."/>
            <person name="Hu S."/>
            <person name="Xiao X."/>
        </authorList>
    </citation>
    <scope>NUCLEOTIDE SEQUENCE [LARGE SCALE GENOMIC DNA]</scope>
    <source>
        <strain evidence="2">WP3 / JCM 13877</strain>
    </source>
</reference>
<protein>
    <submittedName>
        <fullName evidence="1">Uncharacterized protein</fullName>
    </submittedName>
</protein>
<keyword evidence="2" id="KW-1185">Reference proteome</keyword>
<dbReference type="KEGG" id="swp:swp_3087"/>
<evidence type="ECO:0000313" key="1">
    <source>
        <dbReference type="EMBL" id="ACJ29802.1"/>
    </source>
</evidence>
<sequence>MNNMFQKMSDLFDLMQASCSFWPLLMAFAVELAI</sequence>